<dbReference type="PRINTS" id="PR01415">
    <property type="entry name" value="ANKYRIN"/>
</dbReference>
<evidence type="ECO:0000256" key="3">
    <source>
        <dbReference type="PROSITE-ProRule" id="PRU00023"/>
    </source>
</evidence>
<dbReference type="InterPro" id="IPR002110">
    <property type="entry name" value="Ankyrin_rpt"/>
</dbReference>
<reference evidence="5" key="5">
    <citation type="journal article" date="2021" name="G3 (Bethesda)">
        <title>Aegilops tauschii genome assembly Aet v5.0 features greater sequence contiguity and improved annotation.</title>
        <authorList>
            <person name="Wang L."/>
            <person name="Zhu T."/>
            <person name="Rodriguez J.C."/>
            <person name="Deal K.R."/>
            <person name="Dubcovsky J."/>
            <person name="McGuire P.E."/>
            <person name="Lux T."/>
            <person name="Spannagl M."/>
            <person name="Mayer K.F.X."/>
            <person name="Baldrich P."/>
            <person name="Meyers B.C."/>
            <person name="Huo N."/>
            <person name="Gu Y.Q."/>
            <person name="Zhou H."/>
            <person name="Devos K.M."/>
            <person name="Bennetzen J.L."/>
            <person name="Unver T."/>
            <person name="Budak H."/>
            <person name="Gulick P.J."/>
            <person name="Galiba G."/>
            <person name="Kalapos B."/>
            <person name="Nelson D.R."/>
            <person name="Li P."/>
            <person name="You F.M."/>
            <person name="Luo M.C."/>
            <person name="Dvorak J."/>
        </authorList>
    </citation>
    <scope>NUCLEOTIDE SEQUENCE [LARGE SCALE GENOMIC DNA]</scope>
    <source>
        <strain evidence="5">cv. AL8/78</strain>
    </source>
</reference>
<feature type="repeat" description="ANK" evidence="3">
    <location>
        <begin position="233"/>
        <end position="271"/>
    </location>
</feature>
<dbReference type="STRING" id="200361.A0A453M369"/>
<reference evidence="6" key="2">
    <citation type="journal article" date="2017" name="Nat. Plants">
        <title>The Aegilops tauschii genome reveals multiple impacts of transposons.</title>
        <authorList>
            <person name="Zhao G."/>
            <person name="Zou C."/>
            <person name="Li K."/>
            <person name="Wang K."/>
            <person name="Li T."/>
            <person name="Gao L."/>
            <person name="Zhang X."/>
            <person name="Wang H."/>
            <person name="Yang Z."/>
            <person name="Liu X."/>
            <person name="Jiang W."/>
            <person name="Mao L."/>
            <person name="Kong X."/>
            <person name="Jiao Y."/>
            <person name="Jia J."/>
        </authorList>
    </citation>
    <scope>NUCLEOTIDE SEQUENCE [LARGE SCALE GENOMIC DNA]</scope>
    <source>
        <strain evidence="6">cv. AL8/78</strain>
    </source>
</reference>
<organism evidence="5 6">
    <name type="scientific">Aegilops tauschii subsp. strangulata</name>
    <name type="common">Goatgrass</name>
    <dbReference type="NCBI Taxonomy" id="200361"/>
    <lineage>
        <taxon>Eukaryota</taxon>
        <taxon>Viridiplantae</taxon>
        <taxon>Streptophyta</taxon>
        <taxon>Embryophyta</taxon>
        <taxon>Tracheophyta</taxon>
        <taxon>Spermatophyta</taxon>
        <taxon>Magnoliopsida</taxon>
        <taxon>Liliopsida</taxon>
        <taxon>Poales</taxon>
        <taxon>Poaceae</taxon>
        <taxon>BOP clade</taxon>
        <taxon>Pooideae</taxon>
        <taxon>Triticodae</taxon>
        <taxon>Triticeae</taxon>
        <taxon>Triticinae</taxon>
        <taxon>Aegilops</taxon>
    </lineage>
</organism>
<dbReference type="Pfam" id="PF07719">
    <property type="entry name" value="TPR_2"/>
    <property type="match status" value="1"/>
</dbReference>
<keyword evidence="1" id="KW-0677">Repeat</keyword>
<keyword evidence="6" id="KW-1185">Reference proteome</keyword>
<evidence type="ECO:0000313" key="5">
    <source>
        <dbReference type="EnsemblPlants" id="AET5Gv21025400.19"/>
    </source>
</evidence>
<dbReference type="InterPro" id="IPR051616">
    <property type="entry name" value="Cul2-RING_E3_ligase_SR"/>
</dbReference>
<reference evidence="5" key="3">
    <citation type="journal article" date="2017" name="Nature">
        <title>Genome sequence of the progenitor of the wheat D genome Aegilops tauschii.</title>
        <authorList>
            <person name="Luo M.C."/>
            <person name="Gu Y.Q."/>
            <person name="Puiu D."/>
            <person name="Wang H."/>
            <person name="Twardziok S.O."/>
            <person name="Deal K.R."/>
            <person name="Huo N."/>
            <person name="Zhu T."/>
            <person name="Wang L."/>
            <person name="Wang Y."/>
            <person name="McGuire P.E."/>
            <person name="Liu S."/>
            <person name="Long H."/>
            <person name="Ramasamy R.K."/>
            <person name="Rodriguez J.C."/>
            <person name="Van S.L."/>
            <person name="Yuan L."/>
            <person name="Wang Z."/>
            <person name="Xia Z."/>
            <person name="Xiao L."/>
            <person name="Anderson O.D."/>
            <person name="Ouyang S."/>
            <person name="Liang Y."/>
            <person name="Zimin A.V."/>
            <person name="Pertea G."/>
            <person name="Qi P."/>
            <person name="Bennetzen J.L."/>
            <person name="Dai X."/>
            <person name="Dawson M.W."/>
            <person name="Muller H.G."/>
            <person name="Kugler K."/>
            <person name="Rivarola-Duarte L."/>
            <person name="Spannagl M."/>
            <person name="Mayer K.F.X."/>
            <person name="Lu F.H."/>
            <person name="Bevan M.W."/>
            <person name="Leroy P."/>
            <person name="Li P."/>
            <person name="You F.M."/>
            <person name="Sun Q."/>
            <person name="Liu Z."/>
            <person name="Lyons E."/>
            <person name="Wicker T."/>
            <person name="Salzberg S.L."/>
            <person name="Devos K.M."/>
            <person name="Dvorak J."/>
        </authorList>
    </citation>
    <scope>NUCLEOTIDE SEQUENCE [LARGE SCALE GENOMIC DNA]</scope>
    <source>
        <strain evidence="5">cv. AL8/78</strain>
    </source>
</reference>
<dbReference type="SUPFAM" id="SSF48403">
    <property type="entry name" value="Ankyrin repeat"/>
    <property type="match status" value="1"/>
</dbReference>
<proteinExistence type="predicted"/>
<dbReference type="InterPro" id="IPR036770">
    <property type="entry name" value="Ankyrin_rpt-contain_sf"/>
</dbReference>
<dbReference type="Gramene" id="AET5Gv21025400.19">
    <property type="protein sequence ID" value="AET5Gv21025400.19"/>
    <property type="gene ID" value="AET5Gv21025400"/>
</dbReference>
<protein>
    <submittedName>
        <fullName evidence="5">Uncharacterized protein</fullName>
    </submittedName>
</protein>
<feature type="repeat" description="ANK" evidence="3">
    <location>
        <begin position="200"/>
        <end position="228"/>
    </location>
</feature>
<dbReference type="Proteomes" id="UP000015105">
    <property type="component" value="Chromosome 5D"/>
</dbReference>
<evidence type="ECO:0000256" key="4">
    <source>
        <dbReference type="PROSITE-ProRule" id="PRU00339"/>
    </source>
</evidence>
<accession>A0A453M369</accession>
<dbReference type="InterPro" id="IPR019734">
    <property type="entry name" value="TPR_rpt"/>
</dbReference>
<dbReference type="SMART" id="SM00028">
    <property type="entry name" value="TPR"/>
    <property type="match status" value="1"/>
</dbReference>
<dbReference type="PROSITE" id="PS50088">
    <property type="entry name" value="ANK_REPEAT"/>
    <property type="match status" value="5"/>
</dbReference>
<reference evidence="6" key="1">
    <citation type="journal article" date="2014" name="Science">
        <title>Ancient hybridizations among the ancestral genomes of bread wheat.</title>
        <authorList>
            <consortium name="International Wheat Genome Sequencing Consortium,"/>
            <person name="Marcussen T."/>
            <person name="Sandve S.R."/>
            <person name="Heier L."/>
            <person name="Spannagl M."/>
            <person name="Pfeifer M."/>
            <person name="Jakobsen K.S."/>
            <person name="Wulff B.B."/>
            <person name="Steuernagel B."/>
            <person name="Mayer K.F."/>
            <person name="Olsen O.A."/>
        </authorList>
    </citation>
    <scope>NUCLEOTIDE SEQUENCE [LARGE SCALE GENOMIC DNA]</scope>
    <source>
        <strain evidence="6">cv. AL8/78</strain>
    </source>
</reference>
<dbReference type="Gene3D" id="1.25.40.10">
    <property type="entry name" value="Tetratricopeptide repeat domain"/>
    <property type="match status" value="1"/>
</dbReference>
<sequence>FPRHNILPALLPRPRAHGLLPSGSPLLLHPAPRSALPLSKFRHSLSPPARPLEMEAMGKQQREEALLRAASDGNLRLLKKMARWMGSGGPGEAAVLGTVEDGVGDRALHLAAGSGRVEVCRYLVEDLRLDVNQLNFIGDTPLYHSVLYGRAAAARYLLDHGADPLAGKVHSPLYAAAKEGYCEIVELLLSRGIDVDLDSAQGTPLHAAAIAKDHDIIKILLEHHADPNKVFGLGYTPLSWAIRAFEPMSREPLECVKLLVKAGADLNFIDFDGGSYVMLAVKFGFPGIMKFLLDAGANPNIPDECGNTPIEVAASKGSRDMVEMLFPLTSPSSTLSDWSIDGIISHVKHFGLKPRDKQKCAKIRAELKQKASEAFKEGKYYVASEMYTGAMAFDPSPDDCATILANRSLSTLRGGNGRAALSDATMCRMARPLWPKACYREGAALMLLKRYERACEAFADGLKLDPTNGDLANALRGKPKKQQRMLVAVKSD</sequence>
<evidence type="ECO:0000256" key="2">
    <source>
        <dbReference type="ARBA" id="ARBA00022803"/>
    </source>
</evidence>
<dbReference type="PANTHER" id="PTHR46224:SF5">
    <property type="entry name" value="OS09G0124800 PROTEIN"/>
    <property type="match status" value="1"/>
</dbReference>
<keyword evidence="2 4" id="KW-0802">TPR repeat</keyword>
<dbReference type="Pfam" id="PF13857">
    <property type="entry name" value="Ank_5"/>
    <property type="match status" value="1"/>
</dbReference>
<name>A0A453M369_AEGTS</name>
<dbReference type="InterPro" id="IPR013105">
    <property type="entry name" value="TPR_2"/>
</dbReference>
<feature type="repeat" description="ANK" evidence="3">
    <location>
        <begin position="168"/>
        <end position="200"/>
    </location>
</feature>
<dbReference type="PROSITE" id="PS50005">
    <property type="entry name" value="TPR"/>
    <property type="match status" value="1"/>
</dbReference>
<dbReference type="AlphaFoldDB" id="A0A453M369"/>
<keyword evidence="3" id="KW-0040">ANK repeat</keyword>
<dbReference type="InterPro" id="IPR011990">
    <property type="entry name" value="TPR-like_helical_dom_sf"/>
</dbReference>
<dbReference type="EnsemblPlants" id="AET5Gv21025400.19">
    <property type="protein sequence ID" value="AET5Gv21025400.19"/>
    <property type="gene ID" value="AET5Gv21025400"/>
</dbReference>
<dbReference type="Gene3D" id="1.25.40.20">
    <property type="entry name" value="Ankyrin repeat-containing domain"/>
    <property type="match status" value="3"/>
</dbReference>
<dbReference type="Pfam" id="PF12796">
    <property type="entry name" value="Ank_2"/>
    <property type="match status" value="2"/>
</dbReference>
<dbReference type="PANTHER" id="PTHR46224">
    <property type="entry name" value="ANKYRIN REPEAT FAMILY PROTEIN"/>
    <property type="match status" value="1"/>
</dbReference>
<dbReference type="SMART" id="SM00248">
    <property type="entry name" value="ANK"/>
    <property type="match status" value="7"/>
</dbReference>
<dbReference type="SUPFAM" id="SSF48452">
    <property type="entry name" value="TPR-like"/>
    <property type="match status" value="1"/>
</dbReference>
<reference evidence="5" key="4">
    <citation type="submission" date="2019-03" db="UniProtKB">
        <authorList>
            <consortium name="EnsemblPlants"/>
        </authorList>
    </citation>
    <scope>IDENTIFICATION</scope>
</reference>
<feature type="repeat" description="ANK" evidence="3">
    <location>
        <begin position="272"/>
        <end position="304"/>
    </location>
</feature>
<dbReference type="PROSITE" id="PS50297">
    <property type="entry name" value="ANK_REP_REGION"/>
    <property type="match status" value="4"/>
</dbReference>
<evidence type="ECO:0000313" key="6">
    <source>
        <dbReference type="Proteomes" id="UP000015105"/>
    </source>
</evidence>
<feature type="repeat" description="ANK" evidence="3">
    <location>
        <begin position="137"/>
        <end position="163"/>
    </location>
</feature>
<feature type="repeat" description="TPR" evidence="4">
    <location>
        <begin position="435"/>
        <end position="468"/>
    </location>
</feature>
<evidence type="ECO:0000256" key="1">
    <source>
        <dbReference type="ARBA" id="ARBA00022737"/>
    </source>
</evidence>